<dbReference type="KEGG" id="pace:A6070_14835"/>
<organism evidence="1 2">
    <name type="scientific">Syntrophotalea acetylenica</name>
    <name type="common">Pelobacter acetylenicus</name>
    <dbReference type="NCBI Taxonomy" id="29542"/>
    <lineage>
        <taxon>Bacteria</taxon>
        <taxon>Pseudomonadati</taxon>
        <taxon>Thermodesulfobacteriota</taxon>
        <taxon>Desulfuromonadia</taxon>
        <taxon>Desulfuromonadales</taxon>
        <taxon>Syntrophotaleaceae</taxon>
        <taxon>Syntrophotalea</taxon>
    </lineage>
</organism>
<dbReference type="STRING" id="29542.A6070_11410"/>
<reference evidence="1 2" key="1">
    <citation type="journal article" date="2017" name="Genome Announc.">
        <title>Complete Genome Sequences of Two Acetylene-Fermenting Pelobacter acetylenicus Strains.</title>
        <authorList>
            <person name="Sutton J.M."/>
            <person name="Baesman S.M."/>
            <person name="Fierst J.L."/>
            <person name="Poret-Peterson A.T."/>
            <person name="Oremland R.S."/>
            <person name="Dunlap D.S."/>
            <person name="Akob D.M."/>
        </authorList>
    </citation>
    <scope>NUCLEOTIDE SEQUENCE [LARGE SCALE GENOMIC DNA]</scope>
    <source>
        <strain evidence="1 2">DSM 3247</strain>
    </source>
</reference>
<dbReference type="EMBL" id="CP015518">
    <property type="protein sequence ID" value="APG24071.1"/>
    <property type="molecule type" value="Genomic_DNA"/>
</dbReference>
<dbReference type="Proteomes" id="UP000182264">
    <property type="component" value="Chromosome"/>
</dbReference>
<accession>A0A1L3GDP1</accession>
<evidence type="ECO:0000313" key="2">
    <source>
        <dbReference type="Proteomes" id="UP000182264"/>
    </source>
</evidence>
<dbReference type="AlphaFoldDB" id="A0A1L3GDP1"/>
<evidence type="ECO:0000313" key="1">
    <source>
        <dbReference type="EMBL" id="APG24071.1"/>
    </source>
</evidence>
<sequence>MTRLELYTKVFSEFFGKPEAELLAWAKENMSAKVKTGMSKQVPDDMVEKLLAEFRYDPPGVIATIAGSLFGIGEKPA</sequence>
<keyword evidence="2" id="KW-1185">Reference proteome</keyword>
<dbReference type="KEGG" id="pace:A6070_11410"/>
<protein>
    <submittedName>
        <fullName evidence="1">Uncharacterized protein</fullName>
    </submittedName>
</protein>
<name>A0A1L3GDP1_SYNAC</name>
<proteinExistence type="predicted"/>
<gene>
    <name evidence="1" type="ORF">A7E75_02785</name>
</gene>